<evidence type="ECO:0000313" key="2">
    <source>
        <dbReference type="EMBL" id="TFK83655.1"/>
    </source>
</evidence>
<keyword evidence="1" id="KW-0732">Signal</keyword>
<gene>
    <name evidence="2" type="ORF">K466DRAFT_655114</name>
</gene>
<organism evidence="2 3">
    <name type="scientific">Polyporus arcularius HHB13444</name>
    <dbReference type="NCBI Taxonomy" id="1314778"/>
    <lineage>
        <taxon>Eukaryota</taxon>
        <taxon>Fungi</taxon>
        <taxon>Dikarya</taxon>
        <taxon>Basidiomycota</taxon>
        <taxon>Agaricomycotina</taxon>
        <taxon>Agaricomycetes</taxon>
        <taxon>Polyporales</taxon>
        <taxon>Polyporaceae</taxon>
        <taxon>Polyporus</taxon>
    </lineage>
</organism>
<feature type="chain" id="PRO_5022986751" evidence="1">
    <location>
        <begin position="20"/>
        <end position="151"/>
    </location>
</feature>
<dbReference type="AlphaFoldDB" id="A0A5C3P1Y5"/>
<reference evidence="2 3" key="1">
    <citation type="journal article" date="2019" name="Nat. Ecol. Evol.">
        <title>Megaphylogeny resolves global patterns of mushroom evolution.</title>
        <authorList>
            <person name="Varga T."/>
            <person name="Krizsan K."/>
            <person name="Foldi C."/>
            <person name="Dima B."/>
            <person name="Sanchez-Garcia M."/>
            <person name="Sanchez-Ramirez S."/>
            <person name="Szollosi G.J."/>
            <person name="Szarkandi J.G."/>
            <person name="Papp V."/>
            <person name="Albert L."/>
            <person name="Andreopoulos W."/>
            <person name="Angelini C."/>
            <person name="Antonin V."/>
            <person name="Barry K.W."/>
            <person name="Bougher N.L."/>
            <person name="Buchanan P."/>
            <person name="Buyck B."/>
            <person name="Bense V."/>
            <person name="Catcheside P."/>
            <person name="Chovatia M."/>
            <person name="Cooper J."/>
            <person name="Damon W."/>
            <person name="Desjardin D."/>
            <person name="Finy P."/>
            <person name="Geml J."/>
            <person name="Haridas S."/>
            <person name="Hughes K."/>
            <person name="Justo A."/>
            <person name="Karasinski D."/>
            <person name="Kautmanova I."/>
            <person name="Kiss B."/>
            <person name="Kocsube S."/>
            <person name="Kotiranta H."/>
            <person name="LaButti K.M."/>
            <person name="Lechner B.E."/>
            <person name="Liimatainen K."/>
            <person name="Lipzen A."/>
            <person name="Lukacs Z."/>
            <person name="Mihaltcheva S."/>
            <person name="Morgado L.N."/>
            <person name="Niskanen T."/>
            <person name="Noordeloos M.E."/>
            <person name="Ohm R.A."/>
            <person name="Ortiz-Santana B."/>
            <person name="Ovrebo C."/>
            <person name="Racz N."/>
            <person name="Riley R."/>
            <person name="Savchenko A."/>
            <person name="Shiryaev A."/>
            <person name="Soop K."/>
            <person name="Spirin V."/>
            <person name="Szebenyi C."/>
            <person name="Tomsovsky M."/>
            <person name="Tulloss R.E."/>
            <person name="Uehling J."/>
            <person name="Grigoriev I.V."/>
            <person name="Vagvolgyi C."/>
            <person name="Papp T."/>
            <person name="Martin F.M."/>
            <person name="Miettinen O."/>
            <person name="Hibbett D.S."/>
            <person name="Nagy L.G."/>
        </authorList>
    </citation>
    <scope>NUCLEOTIDE SEQUENCE [LARGE SCALE GENOMIC DNA]</scope>
    <source>
        <strain evidence="2 3">HHB13444</strain>
    </source>
</reference>
<dbReference type="Proteomes" id="UP000308197">
    <property type="component" value="Unassembled WGS sequence"/>
</dbReference>
<dbReference type="EMBL" id="ML211376">
    <property type="protein sequence ID" value="TFK83655.1"/>
    <property type="molecule type" value="Genomic_DNA"/>
</dbReference>
<proteinExistence type="predicted"/>
<dbReference type="InParanoid" id="A0A5C3P1Y5"/>
<name>A0A5C3P1Y5_9APHY</name>
<protein>
    <submittedName>
        <fullName evidence="2">Uncharacterized protein</fullName>
    </submittedName>
</protein>
<feature type="signal peptide" evidence="1">
    <location>
        <begin position="1"/>
        <end position="19"/>
    </location>
</feature>
<sequence length="151" mass="15767">MHSAAFLALVASLVTSSYAAAIGYPRAERVVGQRTSAVNASVGLDKRDNIGGVYFCQGFGFQGPCLYQIAPAKNECVNLGPDFDNQISSFGPDICTECLVFDDVNCQGPVLRKFQGPDGSSGDGGVGTDADFDNKISSFSCDAFCAPQSAT</sequence>
<evidence type="ECO:0000256" key="1">
    <source>
        <dbReference type="SAM" id="SignalP"/>
    </source>
</evidence>
<keyword evidence="3" id="KW-1185">Reference proteome</keyword>
<accession>A0A5C3P1Y5</accession>
<evidence type="ECO:0000313" key="3">
    <source>
        <dbReference type="Proteomes" id="UP000308197"/>
    </source>
</evidence>